<protein>
    <recommendedName>
        <fullName evidence="3">DUF4279 domain-containing protein</fullName>
    </recommendedName>
</protein>
<dbReference type="AlphaFoldDB" id="A0A1X7Q0X4"/>
<sequence length="135" mass="15007">MSPRPSLRFFGDTLDPQEISRQLACAPTTAERKGDLMGPKRNIIARTGGWKLSFVEGQGDQLDRQISRLLAATVASSEVWKHLTQAFEADVFCGVWLDEPMQGLSLEPATLAELGLRGLRLELDIYYSDPTDPEE</sequence>
<dbReference type="InterPro" id="IPR025459">
    <property type="entry name" value="DUF4279"/>
</dbReference>
<dbReference type="Proteomes" id="UP000193083">
    <property type="component" value="Unassembled WGS sequence"/>
</dbReference>
<evidence type="ECO:0008006" key="3">
    <source>
        <dbReference type="Google" id="ProtNLM"/>
    </source>
</evidence>
<evidence type="ECO:0000313" key="2">
    <source>
        <dbReference type="Proteomes" id="UP000193083"/>
    </source>
</evidence>
<dbReference type="RefSeq" id="WP_085467450.1">
    <property type="nucleotide sequence ID" value="NZ_FXBL01000004.1"/>
</dbReference>
<proteinExistence type="predicted"/>
<dbReference type="OrthoDB" id="6025978at2"/>
<reference evidence="1 2" key="1">
    <citation type="submission" date="2017-04" db="EMBL/GenBank/DDBJ databases">
        <authorList>
            <person name="Afonso C.L."/>
            <person name="Miller P.J."/>
            <person name="Scott M.A."/>
            <person name="Spackman E."/>
            <person name="Goraichik I."/>
            <person name="Dimitrov K.M."/>
            <person name="Suarez D.L."/>
            <person name="Swayne D.E."/>
        </authorList>
    </citation>
    <scope>NUCLEOTIDE SEQUENCE [LARGE SCALE GENOMIC DNA]</scope>
    <source>
        <strain evidence="1 2">B5P</strain>
    </source>
</reference>
<gene>
    <name evidence="1" type="ORF">SAMN02982922_5916</name>
</gene>
<accession>A0A1X7Q0X4</accession>
<evidence type="ECO:0000313" key="1">
    <source>
        <dbReference type="EMBL" id="SMH57988.1"/>
    </source>
</evidence>
<dbReference type="EMBL" id="FXBL01000004">
    <property type="protein sequence ID" value="SMH57988.1"/>
    <property type="molecule type" value="Genomic_DNA"/>
</dbReference>
<name>A0A1X7Q0X4_9HYPH</name>
<dbReference type="Pfam" id="PF14106">
    <property type="entry name" value="DUF4279"/>
    <property type="match status" value="1"/>
</dbReference>
<organism evidence="1 2">
    <name type="scientific">Mesorhizobium australicum</name>
    <dbReference type="NCBI Taxonomy" id="536018"/>
    <lineage>
        <taxon>Bacteria</taxon>
        <taxon>Pseudomonadati</taxon>
        <taxon>Pseudomonadota</taxon>
        <taxon>Alphaproteobacteria</taxon>
        <taxon>Hyphomicrobiales</taxon>
        <taxon>Phyllobacteriaceae</taxon>
        <taxon>Mesorhizobium</taxon>
    </lineage>
</organism>
<keyword evidence="2" id="KW-1185">Reference proteome</keyword>